<keyword evidence="3" id="KW-1185">Reference proteome</keyword>
<dbReference type="Proteomes" id="UP000011058">
    <property type="component" value="Chromosome"/>
</dbReference>
<protein>
    <recommendedName>
        <fullName evidence="1">Mycothiol-dependent maleylpyruvate isomerase metal-binding domain-containing protein</fullName>
    </recommendedName>
</protein>
<dbReference type="Pfam" id="PF11716">
    <property type="entry name" value="MDMPI_N"/>
    <property type="match status" value="1"/>
</dbReference>
<dbReference type="HOGENOM" id="CLU_089938_0_0_10"/>
<dbReference type="InterPro" id="IPR017517">
    <property type="entry name" value="Maleyloyr_isom"/>
</dbReference>
<feature type="domain" description="Mycothiol-dependent maleylpyruvate isomerase metal-binding" evidence="1">
    <location>
        <begin position="16"/>
        <end position="158"/>
    </location>
</feature>
<dbReference type="PATRIC" id="fig|1166018.3.peg.2154"/>
<evidence type="ECO:0000313" key="2">
    <source>
        <dbReference type="EMBL" id="CCH03177.1"/>
    </source>
</evidence>
<name>I0KGC4_9BACT</name>
<dbReference type="GO" id="GO:0046872">
    <property type="term" value="F:metal ion binding"/>
    <property type="evidence" value="ECO:0007669"/>
    <property type="project" value="InterPro"/>
</dbReference>
<dbReference type="SUPFAM" id="SSF109854">
    <property type="entry name" value="DinB/YfiT-like putative metalloenzymes"/>
    <property type="match status" value="1"/>
</dbReference>
<accession>I0KGC4</accession>
<evidence type="ECO:0000259" key="1">
    <source>
        <dbReference type="Pfam" id="PF11716"/>
    </source>
</evidence>
<dbReference type="InterPro" id="IPR036527">
    <property type="entry name" value="SCP2_sterol-bd_dom_sf"/>
</dbReference>
<dbReference type="InterPro" id="IPR034660">
    <property type="entry name" value="DinB/YfiT-like"/>
</dbReference>
<dbReference type="AlphaFoldDB" id="I0KGC4"/>
<gene>
    <name evidence="2" type="ORF">FAES_5178</name>
</gene>
<dbReference type="RefSeq" id="WP_015334276.1">
    <property type="nucleotide sequence ID" value="NC_020054.1"/>
</dbReference>
<dbReference type="eggNOG" id="COG2318">
    <property type="taxonomic scope" value="Bacteria"/>
</dbReference>
<evidence type="ECO:0000313" key="3">
    <source>
        <dbReference type="Proteomes" id="UP000011058"/>
    </source>
</evidence>
<dbReference type="NCBIfam" id="TIGR03083">
    <property type="entry name" value="maleylpyruvate isomerase family mycothiol-dependent enzyme"/>
    <property type="match status" value="1"/>
</dbReference>
<reference evidence="2 3" key="1">
    <citation type="journal article" date="2012" name="J. Bacteriol.">
        <title>Genome Sequence of Fibrella aestuarina BUZ 2T, a Filamentous Marine Bacterium.</title>
        <authorList>
            <person name="Filippini M."/>
            <person name="Qi W."/>
            <person name="Blom J."/>
            <person name="Goesmann A."/>
            <person name="Smits T.H."/>
            <person name="Bagheri H.C."/>
        </authorList>
    </citation>
    <scope>NUCLEOTIDE SEQUENCE [LARGE SCALE GENOMIC DNA]</scope>
    <source>
        <strain evidence="3">BUZ 2T</strain>
    </source>
</reference>
<dbReference type="STRING" id="1166018.FAES_5178"/>
<organism evidence="2 3">
    <name type="scientific">Fibrella aestuarina BUZ 2</name>
    <dbReference type="NCBI Taxonomy" id="1166018"/>
    <lineage>
        <taxon>Bacteria</taxon>
        <taxon>Pseudomonadati</taxon>
        <taxon>Bacteroidota</taxon>
        <taxon>Cytophagia</taxon>
        <taxon>Cytophagales</taxon>
        <taxon>Spirosomataceae</taxon>
        <taxon>Fibrella</taxon>
    </lineage>
</organism>
<sequence>MKPIGPVETAPLFPILHEKLVELLRSLSPDDWHRDTICAGWTVKDVASHLLDTALRTITLYRDGYSSPEPVAIHSYRDLVDYLNRLNNDWVRATRRLSPALLTDWLDEAGRTADALVMALPPDEPAVYSVAWAGQAESPNWFHVAREYTERWHHQQQIRLAVGQQETLLTDALYHPLLDTFMRALPHAYREQVAPTGTLLHIAIPALKGGDWWLHRLADQWALVVNETKAQPDVTVRIERDFAWQLVTRHLPAQQAAAFIEIEGNEALGRQVLRMRSVMM</sequence>
<dbReference type="OrthoDB" id="154293at2"/>
<dbReference type="InterPro" id="IPR024344">
    <property type="entry name" value="MDMPI_metal-binding"/>
</dbReference>
<dbReference type="KEGG" id="fae:FAES_5178"/>
<dbReference type="Gene3D" id="1.20.120.450">
    <property type="entry name" value="dinb family like domain"/>
    <property type="match status" value="1"/>
</dbReference>
<proteinExistence type="predicted"/>
<dbReference type="EMBL" id="HE796683">
    <property type="protein sequence ID" value="CCH03177.1"/>
    <property type="molecule type" value="Genomic_DNA"/>
</dbReference>
<dbReference type="SUPFAM" id="SSF55718">
    <property type="entry name" value="SCP-like"/>
    <property type="match status" value="1"/>
</dbReference>